<dbReference type="FunFam" id="3.40.140.20:FF:000001">
    <property type="entry name" value="Bifunctional purine biosynthesis protein PurH"/>
    <property type="match status" value="1"/>
</dbReference>
<dbReference type="InterPro" id="IPR011607">
    <property type="entry name" value="MGS-like_dom"/>
</dbReference>
<dbReference type="NCBIfam" id="TIGR00355">
    <property type="entry name" value="purH"/>
    <property type="match status" value="1"/>
</dbReference>
<dbReference type="PROSITE" id="PS51855">
    <property type="entry name" value="MGS"/>
    <property type="match status" value="1"/>
</dbReference>
<dbReference type="OrthoDB" id="9802065at2"/>
<keyword evidence="6 10" id="KW-0378">Hydrolase</keyword>
<sequence length="523" mass="55009">MTDSDGRRPIRRALVSVYDKTGLPELAKGLHEAGVAIVSTGSTAKTIAAAGVPVTPVEELTGFPEVLDGRVKTLHPRVHAGLLADLRKPEHAAALEELGIAAFDLVVANLYPFSETVASGADVDECVEQIDIGGPSMVRAAAKNHPSVAVVVDPRGYDGVLAAVRAGGFTLAERKILASLAFRHTAEYDVAVASWMGSTLAPEEPAQQLPAWFGGTWRRSGVLRYGENPHQQAALYTDDSAWSGLAQAEQLHGKEMSYNNFTDVDAAWRAAFDHQETCVAIIKHANPCGIAISSVSVADAHRKAHDCDPLSAFGGVIAANTTVSVEMAETVAGIFTEVIIAPAYEDGAVEILKRKKNIRVLVASEPMPGGIEMRQISGGLLMQQRDALDARGDDPNNWTLATGEPADPATLADLVFAWRACRAVKSNAIVVAANGATVGVGMGQVNRVDAARLAVERGGERVRGAVAASDAFFPFPDGLETLTNAGVKAIVHPGGSVRDEEVTEAAANAGVTLYLTGARHFAH</sequence>
<comment type="catalytic activity">
    <reaction evidence="8 10">
        <text>(6R)-10-formyltetrahydrofolate + 5-amino-1-(5-phospho-beta-D-ribosyl)imidazole-4-carboxamide = 5-formamido-1-(5-phospho-D-ribosyl)imidazole-4-carboxamide + (6S)-5,6,7,8-tetrahydrofolate</text>
        <dbReference type="Rhea" id="RHEA:22192"/>
        <dbReference type="ChEBI" id="CHEBI:57453"/>
        <dbReference type="ChEBI" id="CHEBI:58467"/>
        <dbReference type="ChEBI" id="CHEBI:58475"/>
        <dbReference type="ChEBI" id="CHEBI:195366"/>
        <dbReference type="EC" id="2.1.2.3"/>
    </reaction>
</comment>
<comment type="similarity">
    <text evidence="3 10">Belongs to the PurH family.</text>
</comment>
<evidence type="ECO:0000256" key="9">
    <source>
        <dbReference type="ARBA" id="ARBA00050687"/>
    </source>
</evidence>
<evidence type="ECO:0000256" key="2">
    <source>
        <dbReference type="ARBA" id="ARBA00004954"/>
    </source>
</evidence>
<evidence type="ECO:0000256" key="3">
    <source>
        <dbReference type="ARBA" id="ARBA00007667"/>
    </source>
</evidence>
<reference evidence="13 14" key="1">
    <citation type="submission" date="2017-10" db="EMBL/GenBank/DDBJ databases">
        <title>The new phylogeny of genus Mycobacterium.</title>
        <authorList>
            <person name="Tortoli E."/>
            <person name="Trovato A."/>
            <person name="Cirillo D.M."/>
        </authorList>
    </citation>
    <scope>NUCLEOTIDE SEQUENCE [LARGE SCALE GENOMIC DNA]</scope>
    <source>
        <strain evidence="13 14">CCUG37673</strain>
    </source>
</reference>
<evidence type="ECO:0000256" key="8">
    <source>
        <dbReference type="ARBA" id="ARBA00050488"/>
    </source>
</evidence>
<evidence type="ECO:0000256" key="10">
    <source>
        <dbReference type="HAMAP-Rule" id="MF_00139"/>
    </source>
</evidence>
<dbReference type="EMBL" id="BLKS01000004">
    <property type="protein sequence ID" value="GFG55727.1"/>
    <property type="molecule type" value="Genomic_DNA"/>
</dbReference>
<dbReference type="PIRSF" id="PIRSF000414">
    <property type="entry name" value="AICARFT_IMPCHas"/>
    <property type="match status" value="1"/>
</dbReference>
<dbReference type="PANTHER" id="PTHR11692:SF0">
    <property type="entry name" value="BIFUNCTIONAL PURINE BIOSYNTHESIS PROTEIN ATIC"/>
    <property type="match status" value="1"/>
</dbReference>
<dbReference type="RefSeq" id="WP_097939581.1">
    <property type="nucleotide sequence ID" value="NZ_BLKS01000004.1"/>
</dbReference>
<accession>A0A2A7N926</accession>
<evidence type="ECO:0000256" key="5">
    <source>
        <dbReference type="ARBA" id="ARBA00022755"/>
    </source>
</evidence>
<comment type="pathway">
    <text evidence="2 10">Purine metabolism; IMP biosynthesis via de novo pathway; 5-formamido-1-(5-phospho-D-ribosyl)imidazole-4-carboxamide from 5-amino-1-(5-phospho-D-ribosyl)imidazole-4-carboxamide (10-formyl THF route): step 1/1.</text>
</comment>
<evidence type="ECO:0000256" key="1">
    <source>
        <dbReference type="ARBA" id="ARBA00004844"/>
    </source>
</evidence>
<dbReference type="GO" id="GO:0005829">
    <property type="term" value="C:cytosol"/>
    <property type="evidence" value="ECO:0007669"/>
    <property type="project" value="TreeGrafter"/>
</dbReference>
<dbReference type="Proteomes" id="UP000220914">
    <property type="component" value="Unassembled WGS sequence"/>
</dbReference>
<comment type="domain">
    <text evidence="10">The IMP cyclohydrolase activity resides in the N-terminal region.</text>
</comment>
<reference evidence="12 15" key="2">
    <citation type="journal article" date="2019" name="Emerg. Microbes Infect.">
        <title>Comprehensive subspecies identification of 175 nontuberculous mycobacteria species based on 7547 genomic profiles.</title>
        <authorList>
            <person name="Matsumoto Y."/>
            <person name="Kinjo T."/>
            <person name="Motooka D."/>
            <person name="Nabeya D."/>
            <person name="Jung N."/>
            <person name="Uechi K."/>
            <person name="Horii T."/>
            <person name="Iida T."/>
            <person name="Fujita J."/>
            <person name="Nakamura S."/>
        </authorList>
    </citation>
    <scope>NUCLEOTIDE SEQUENCE [LARGE SCALE GENOMIC DNA]</scope>
    <source>
        <strain evidence="12 15">JCM 6377</strain>
    </source>
</reference>
<dbReference type="CDD" id="cd01421">
    <property type="entry name" value="IMPCH"/>
    <property type="match status" value="1"/>
</dbReference>
<dbReference type="Pfam" id="PF01808">
    <property type="entry name" value="AICARFT_IMPCHas"/>
    <property type="match status" value="1"/>
</dbReference>
<dbReference type="UniPathway" id="UPA00074">
    <property type="reaction ID" value="UER00133"/>
</dbReference>
<feature type="domain" description="MGS-like" evidence="11">
    <location>
        <begin position="1"/>
        <end position="152"/>
    </location>
</feature>
<dbReference type="InterPro" id="IPR002695">
    <property type="entry name" value="PurH-like"/>
</dbReference>
<comment type="catalytic activity">
    <reaction evidence="9 10">
        <text>IMP + H2O = 5-formamido-1-(5-phospho-D-ribosyl)imidazole-4-carboxamide</text>
        <dbReference type="Rhea" id="RHEA:18445"/>
        <dbReference type="ChEBI" id="CHEBI:15377"/>
        <dbReference type="ChEBI" id="CHEBI:58053"/>
        <dbReference type="ChEBI" id="CHEBI:58467"/>
        <dbReference type="EC" id="3.5.4.10"/>
    </reaction>
</comment>
<dbReference type="GO" id="GO:0004643">
    <property type="term" value="F:phosphoribosylaminoimidazolecarboxamide formyltransferase activity"/>
    <property type="evidence" value="ECO:0007669"/>
    <property type="project" value="UniProtKB-UniRule"/>
</dbReference>
<dbReference type="FunFam" id="3.40.50.1380:FF:000001">
    <property type="entry name" value="Bifunctional purine biosynthesis protein PurH"/>
    <property type="match status" value="1"/>
</dbReference>
<evidence type="ECO:0000313" key="14">
    <source>
        <dbReference type="Proteomes" id="UP000220914"/>
    </source>
</evidence>
<dbReference type="SMART" id="SM00798">
    <property type="entry name" value="AICARFT_IMPCHas"/>
    <property type="match status" value="1"/>
</dbReference>
<dbReference type="InterPro" id="IPR016193">
    <property type="entry name" value="Cytidine_deaminase-like"/>
</dbReference>
<evidence type="ECO:0000256" key="4">
    <source>
        <dbReference type="ARBA" id="ARBA00022679"/>
    </source>
</evidence>
<proteinExistence type="inferred from homology"/>
<dbReference type="EMBL" id="PDCP01000011">
    <property type="protein sequence ID" value="PEG40217.1"/>
    <property type="molecule type" value="Genomic_DNA"/>
</dbReference>
<keyword evidence="7 10" id="KW-0511">Multifunctional enzyme</keyword>
<dbReference type="EC" id="2.1.2.3" evidence="10"/>
<dbReference type="FunFam" id="3.40.140.20:FF:000002">
    <property type="entry name" value="Bifunctional purine biosynthesis protein PurH"/>
    <property type="match status" value="1"/>
</dbReference>
<dbReference type="NCBIfam" id="NF002049">
    <property type="entry name" value="PRK00881.1"/>
    <property type="match status" value="1"/>
</dbReference>
<dbReference type="EC" id="3.5.4.10" evidence="10"/>
<dbReference type="Proteomes" id="UP000465302">
    <property type="component" value="Unassembled WGS sequence"/>
</dbReference>
<comment type="caution">
    <text evidence="13">The sequence shown here is derived from an EMBL/GenBank/DDBJ whole genome shotgun (WGS) entry which is preliminary data.</text>
</comment>
<evidence type="ECO:0000259" key="11">
    <source>
        <dbReference type="PROSITE" id="PS51855"/>
    </source>
</evidence>
<reference evidence="12" key="3">
    <citation type="submission" date="2020-02" db="EMBL/GenBank/DDBJ databases">
        <authorList>
            <person name="Matsumoto Y."/>
            <person name="Motooka D."/>
            <person name="Nakamura S."/>
        </authorList>
    </citation>
    <scope>NUCLEOTIDE SEQUENCE</scope>
    <source>
        <strain evidence="12">JCM 6377</strain>
    </source>
</reference>
<keyword evidence="4 10" id="KW-0808">Transferase</keyword>
<name>A0A2A7N926_MYCAG</name>
<evidence type="ECO:0000256" key="7">
    <source>
        <dbReference type="ARBA" id="ARBA00023268"/>
    </source>
</evidence>
<organism evidence="13 14">
    <name type="scientific">Mycolicibacterium agri</name>
    <name type="common">Mycobacterium agri</name>
    <dbReference type="NCBI Taxonomy" id="36811"/>
    <lineage>
        <taxon>Bacteria</taxon>
        <taxon>Bacillati</taxon>
        <taxon>Actinomycetota</taxon>
        <taxon>Actinomycetes</taxon>
        <taxon>Mycobacteriales</taxon>
        <taxon>Mycobacteriaceae</taxon>
        <taxon>Mycolicibacterium</taxon>
    </lineage>
</organism>
<dbReference type="Gene3D" id="3.40.140.20">
    <property type="match status" value="2"/>
</dbReference>
<protein>
    <recommendedName>
        <fullName evidence="10">Bifunctional purine biosynthesis protein PurH</fullName>
    </recommendedName>
    <domain>
        <recommendedName>
            <fullName evidence="10">Phosphoribosylaminoimidazolecarboxamide formyltransferase</fullName>
            <ecNumber evidence="10">2.1.2.3</ecNumber>
        </recommendedName>
        <alternativeName>
            <fullName evidence="10">AICAR transformylase</fullName>
        </alternativeName>
    </domain>
    <domain>
        <recommendedName>
            <fullName evidence="10">IMP cyclohydrolase</fullName>
            <ecNumber evidence="10">3.5.4.10</ecNumber>
        </recommendedName>
        <alternativeName>
            <fullName evidence="10">ATIC</fullName>
        </alternativeName>
        <alternativeName>
            <fullName evidence="10">IMP synthase</fullName>
        </alternativeName>
        <alternativeName>
            <fullName evidence="10">Inosinicase</fullName>
        </alternativeName>
    </domain>
</protein>
<dbReference type="InterPro" id="IPR024051">
    <property type="entry name" value="AICAR_Tfase_dup_dom_sf"/>
</dbReference>
<dbReference type="SMART" id="SM00851">
    <property type="entry name" value="MGS"/>
    <property type="match status" value="1"/>
</dbReference>
<dbReference type="InterPro" id="IPR036914">
    <property type="entry name" value="MGS-like_dom_sf"/>
</dbReference>
<dbReference type="Gene3D" id="3.40.50.1380">
    <property type="entry name" value="Methylglyoxal synthase-like domain"/>
    <property type="match status" value="1"/>
</dbReference>
<keyword evidence="5 10" id="KW-0658">Purine biosynthesis</keyword>
<dbReference type="SUPFAM" id="SSF53927">
    <property type="entry name" value="Cytidine deaminase-like"/>
    <property type="match status" value="1"/>
</dbReference>
<dbReference type="HAMAP" id="MF_00139">
    <property type="entry name" value="PurH"/>
    <property type="match status" value="1"/>
</dbReference>
<dbReference type="GO" id="GO:0006189">
    <property type="term" value="P:'de novo' IMP biosynthetic process"/>
    <property type="evidence" value="ECO:0007669"/>
    <property type="project" value="UniProtKB-UniRule"/>
</dbReference>
<evidence type="ECO:0000313" key="15">
    <source>
        <dbReference type="Proteomes" id="UP000465302"/>
    </source>
</evidence>
<dbReference type="SUPFAM" id="SSF52335">
    <property type="entry name" value="Methylglyoxal synthase-like"/>
    <property type="match status" value="1"/>
</dbReference>
<dbReference type="PANTHER" id="PTHR11692">
    <property type="entry name" value="BIFUNCTIONAL PURINE BIOSYNTHESIS PROTEIN PURH"/>
    <property type="match status" value="1"/>
</dbReference>
<dbReference type="AlphaFoldDB" id="A0A2A7N926"/>
<gene>
    <name evidence="10 13" type="primary">purH</name>
    <name evidence="13" type="ORF">CQY20_08215</name>
    <name evidence="12" type="ORF">MAGR_71680</name>
</gene>
<keyword evidence="14" id="KW-1185">Reference proteome</keyword>
<evidence type="ECO:0000313" key="13">
    <source>
        <dbReference type="EMBL" id="PEG40217.1"/>
    </source>
</evidence>
<comment type="pathway">
    <text evidence="1 10">Purine metabolism; IMP biosynthesis via de novo pathway; IMP from 5-formamido-1-(5-phospho-D-ribosyl)imidazole-4-carboxamide: step 1/1.</text>
</comment>
<evidence type="ECO:0000256" key="6">
    <source>
        <dbReference type="ARBA" id="ARBA00022801"/>
    </source>
</evidence>
<dbReference type="GO" id="GO:0003937">
    <property type="term" value="F:IMP cyclohydrolase activity"/>
    <property type="evidence" value="ECO:0007669"/>
    <property type="project" value="UniProtKB-UniRule"/>
</dbReference>
<evidence type="ECO:0000313" key="12">
    <source>
        <dbReference type="EMBL" id="GFG55727.1"/>
    </source>
</evidence>
<dbReference type="Pfam" id="PF02142">
    <property type="entry name" value="MGS"/>
    <property type="match status" value="1"/>
</dbReference>